<evidence type="ECO:0000256" key="1">
    <source>
        <dbReference type="ARBA" id="ARBA00005995"/>
    </source>
</evidence>
<name>A0ABQ5YUB3_9BURK</name>
<organism evidence="3 4">
    <name type="scientific">Limnobacter litoralis</name>
    <dbReference type="NCBI Taxonomy" id="481366"/>
    <lineage>
        <taxon>Bacteria</taxon>
        <taxon>Pseudomonadati</taxon>
        <taxon>Pseudomonadota</taxon>
        <taxon>Betaproteobacteria</taxon>
        <taxon>Burkholderiales</taxon>
        <taxon>Burkholderiaceae</taxon>
        <taxon>Limnobacter</taxon>
    </lineage>
</organism>
<dbReference type="Pfam" id="PF13450">
    <property type="entry name" value="NAD_binding_8"/>
    <property type="match status" value="1"/>
</dbReference>
<proteinExistence type="inferred from homology"/>
<comment type="caution">
    <text evidence="3">The sequence shown here is derived from an EMBL/GenBank/DDBJ whole genome shotgun (WGS) entry which is preliminary data.</text>
</comment>
<evidence type="ECO:0000259" key="2">
    <source>
        <dbReference type="Pfam" id="PF01593"/>
    </source>
</evidence>
<dbReference type="InterPro" id="IPR002937">
    <property type="entry name" value="Amino_oxidase"/>
</dbReference>
<gene>
    <name evidence="3" type="ORF">GCM10007875_21280</name>
</gene>
<dbReference type="PANTHER" id="PTHR43563:SF1">
    <property type="entry name" value="AMINE OXIDASE [FLAVIN-CONTAINING] B"/>
    <property type="match status" value="1"/>
</dbReference>
<dbReference type="Gene3D" id="3.50.50.60">
    <property type="entry name" value="FAD/NAD(P)-binding domain"/>
    <property type="match status" value="2"/>
</dbReference>
<reference evidence="4" key="1">
    <citation type="journal article" date="2019" name="Int. J. Syst. Evol. Microbiol.">
        <title>The Global Catalogue of Microorganisms (GCM) 10K type strain sequencing project: providing services to taxonomists for standard genome sequencing and annotation.</title>
        <authorList>
            <consortium name="The Broad Institute Genomics Platform"/>
            <consortium name="The Broad Institute Genome Sequencing Center for Infectious Disease"/>
            <person name="Wu L."/>
            <person name="Ma J."/>
        </authorList>
    </citation>
    <scope>NUCLEOTIDE SEQUENCE [LARGE SCALE GENOMIC DNA]</scope>
    <source>
        <strain evidence="4">NBRC 105857</strain>
    </source>
</reference>
<evidence type="ECO:0000313" key="4">
    <source>
        <dbReference type="Proteomes" id="UP001156664"/>
    </source>
</evidence>
<dbReference type="EMBL" id="BSOJ01000024">
    <property type="protein sequence ID" value="GLR27037.1"/>
    <property type="molecule type" value="Genomic_DNA"/>
</dbReference>
<dbReference type="Pfam" id="PF01593">
    <property type="entry name" value="Amino_oxidase"/>
    <property type="match status" value="1"/>
</dbReference>
<dbReference type="RefSeq" id="WP_284281746.1">
    <property type="nucleotide sequence ID" value="NZ_BSOJ01000024.1"/>
</dbReference>
<dbReference type="Proteomes" id="UP001156664">
    <property type="component" value="Unassembled WGS sequence"/>
</dbReference>
<sequence>MQHTTTIAILGGGLSGLYAAHLLQLQGIPFTLFEARTRLGGRIHSTPQGFDLGPAWFWPEANPRISQLVNEFGLSWFEQHSAGAALFGFVGGSTAARNRLDNEQLKALAVEQLSQLFGPAAANPLAVHHQEWGNDALLSTADDLQGTGQHPHYARRTLPQPWAELVQLAGTENSPEAGGYLEGALESAQWAVQHIQRAIH</sequence>
<protein>
    <recommendedName>
        <fullName evidence="2">Amine oxidase domain-containing protein</fullName>
    </recommendedName>
</protein>
<dbReference type="PANTHER" id="PTHR43563">
    <property type="entry name" value="AMINE OXIDASE"/>
    <property type="match status" value="1"/>
</dbReference>
<dbReference type="InterPro" id="IPR036188">
    <property type="entry name" value="FAD/NAD-bd_sf"/>
</dbReference>
<comment type="similarity">
    <text evidence="1">Belongs to the flavin monoamine oxidase family.</text>
</comment>
<dbReference type="SUPFAM" id="SSF51905">
    <property type="entry name" value="FAD/NAD(P)-binding domain"/>
    <property type="match status" value="1"/>
</dbReference>
<feature type="domain" description="Amine oxidase" evidence="2">
    <location>
        <begin position="84"/>
        <end position="195"/>
    </location>
</feature>
<evidence type="ECO:0000313" key="3">
    <source>
        <dbReference type="EMBL" id="GLR27037.1"/>
    </source>
</evidence>
<keyword evidence="4" id="KW-1185">Reference proteome</keyword>
<dbReference type="InterPro" id="IPR050703">
    <property type="entry name" value="Flavin_MAO"/>
</dbReference>
<accession>A0ABQ5YUB3</accession>